<evidence type="ECO:0000259" key="7">
    <source>
        <dbReference type="PROSITE" id="PS51077"/>
    </source>
</evidence>
<protein>
    <recommendedName>
        <fullName evidence="6">Glycerol operon regulatory protein</fullName>
    </recommendedName>
</protein>
<dbReference type="InterPro" id="IPR050707">
    <property type="entry name" value="HTH_MetabolicPath_Reg"/>
</dbReference>
<comment type="caution">
    <text evidence="9">The sequence shown here is derived from an EMBL/GenBank/DDBJ whole genome shotgun (WGS) entry which is preliminary data.</text>
</comment>
<keyword evidence="2" id="KW-0805">Transcription regulation</keyword>
<dbReference type="GO" id="GO:0006071">
    <property type="term" value="P:glycerol metabolic process"/>
    <property type="evidence" value="ECO:0007669"/>
    <property type="project" value="UniProtKB-KW"/>
</dbReference>
<keyword evidence="10" id="KW-1185">Reference proteome</keyword>
<dbReference type="EMBL" id="JACDUR010000001">
    <property type="protein sequence ID" value="MBA2888897.1"/>
    <property type="molecule type" value="Genomic_DNA"/>
</dbReference>
<dbReference type="InterPro" id="IPR005471">
    <property type="entry name" value="Tscrpt_reg_IclR_N"/>
</dbReference>
<keyword evidence="1" id="KW-0319">Glycerol metabolism</keyword>
<gene>
    <name evidence="9" type="ORF">HNR30_000232</name>
</gene>
<dbReference type="InterPro" id="IPR036388">
    <property type="entry name" value="WH-like_DNA-bd_sf"/>
</dbReference>
<dbReference type="GO" id="GO:0003700">
    <property type="term" value="F:DNA-binding transcription factor activity"/>
    <property type="evidence" value="ECO:0007669"/>
    <property type="project" value="TreeGrafter"/>
</dbReference>
<keyword evidence="3 9" id="KW-0238">DNA-binding</keyword>
<evidence type="ECO:0000313" key="9">
    <source>
        <dbReference type="EMBL" id="MBA2888897.1"/>
    </source>
</evidence>
<dbReference type="InterPro" id="IPR036390">
    <property type="entry name" value="WH_DNA-bd_sf"/>
</dbReference>
<evidence type="ECO:0000256" key="4">
    <source>
        <dbReference type="ARBA" id="ARBA00023163"/>
    </source>
</evidence>
<dbReference type="PROSITE" id="PS51077">
    <property type="entry name" value="HTH_ICLR"/>
    <property type="match status" value="1"/>
</dbReference>
<evidence type="ECO:0000313" key="10">
    <source>
        <dbReference type="Proteomes" id="UP000530928"/>
    </source>
</evidence>
<dbReference type="Pfam" id="PF09339">
    <property type="entry name" value="HTH_IclR"/>
    <property type="match status" value="1"/>
</dbReference>
<evidence type="ECO:0000256" key="3">
    <source>
        <dbReference type="ARBA" id="ARBA00023125"/>
    </source>
</evidence>
<evidence type="ECO:0000256" key="1">
    <source>
        <dbReference type="ARBA" id="ARBA00022798"/>
    </source>
</evidence>
<comment type="function">
    <text evidence="5">May be an activator protein for the gylABX operon.</text>
</comment>
<evidence type="ECO:0000256" key="2">
    <source>
        <dbReference type="ARBA" id="ARBA00023015"/>
    </source>
</evidence>
<dbReference type="FunFam" id="1.10.10.10:FF:000056">
    <property type="entry name" value="IclR family transcriptional regulator"/>
    <property type="match status" value="1"/>
</dbReference>
<dbReference type="Gene3D" id="1.10.10.10">
    <property type="entry name" value="Winged helix-like DNA-binding domain superfamily/Winged helix DNA-binding domain"/>
    <property type="match status" value="1"/>
</dbReference>
<keyword evidence="4" id="KW-0804">Transcription</keyword>
<name>A0A7W0CD15_9ACTN</name>
<accession>A0A7W0CD15</accession>
<dbReference type="GO" id="GO:0003677">
    <property type="term" value="F:DNA binding"/>
    <property type="evidence" value="ECO:0007669"/>
    <property type="project" value="UniProtKB-KW"/>
</dbReference>
<evidence type="ECO:0000256" key="6">
    <source>
        <dbReference type="ARBA" id="ARBA00070406"/>
    </source>
</evidence>
<sequence>MEPSMVKSAERTVRILEMLSSSPDRLSLAELQHRTGFPRSSLHALLRTLAELKWIEAPPGESAYGIGPHALLTGTAYLDKDPALPYAQETLEDLREEIGHTVHFARRDDGHVLYLATRDSRVAHHVIPRVGRRLPAHVTALGQALLAQLTNDEVLGLLPAELTALTDHTITDTAKLMDELDQVRSRGWAHEREQGTRGVACVAVAVDYRIPATDAISVSMPASLPPSGVEQVAEAVVRHTRKLAATLRREGIR</sequence>
<dbReference type="SUPFAM" id="SSF46785">
    <property type="entry name" value="Winged helix' DNA-binding domain"/>
    <property type="match status" value="1"/>
</dbReference>
<dbReference type="InterPro" id="IPR029016">
    <property type="entry name" value="GAF-like_dom_sf"/>
</dbReference>
<dbReference type="RefSeq" id="WP_181607394.1">
    <property type="nucleotide sequence ID" value="NZ_BAABAM010000001.1"/>
</dbReference>
<dbReference type="InterPro" id="IPR014757">
    <property type="entry name" value="Tscrpt_reg_IclR_C"/>
</dbReference>
<dbReference type="PANTHER" id="PTHR30136:SF24">
    <property type="entry name" value="HTH-TYPE TRANSCRIPTIONAL REPRESSOR ALLR"/>
    <property type="match status" value="1"/>
</dbReference>
<proteinExistence type="predicted"/>
<feature type="domain" description="HTH iclR-type" evidence="7">
    <location>
        <begin position="6"/>
        <end position="68"/>
    </location>
</feature>
<dbReference type="PROSITE" id="PS51078">
    <property type="entry name" value="ICLR_ED"/>
    <property type="match status" value="1"/>
</dbReference>
<dbReference type="PANTHER" id="PTHR30136">
    <property type="entry name" value="HELIX-TURN-HELIX TRANSCRIPTIONAL REGULATOR, ICLR FAMILY"/>
    <property type="match status" value="1"/>
</dbReference>
<dbReference type="SUPFAM" id="SSF55781">
    <property type="entry name" value="GAF domain-like"/>
    <property type="match status" value="1"/>
</dbReference>
<feature type="domain" description="IclR-ED" evidence="8">
    <location>
        <begin position="69"/>
        <end position="249"/>
    </location>
</feature>
<dbReference type="AlphaFoldDB" id="A0A7W0CD15"/>
<evidence type="ECO:0000259" key="8">
    <source>
        <dbReference type="PROSITE" id="PS51078"/>
    </source>
</evidence>
<organism evidence="9 10">
    <name type="scientific">Nonomuraea soli</name>
    <dbReference type="NCBI Taxonomy" id="1032476"/>
    <lineage>
        <taxon>Bacteria</taxon>
        <taxon>Bacillati</taxon>
        <taxon>Actinomycetota</taxon>
        <taxon>Actinomycetes</taxon>
        <taxon>Streptosporangiales</taxon>
        <taxon>Streptosporangiaceae</taxon>
        <taxon>Nonomuraea</taxon>
    </lineage>
</organism>
<reference evidence="9 10" key="1">
    <citation type="submission" date="2020-07" db="EMBL/GenBank/DDBJ databases">
        <title>Genomic Encyclopedia of Type Strains, Phase IV (KMG-IV): sequencing the most valuable type-strain genomes for metagenomic binning, comparative biology and taxonomic classification.</title>
        <authorList>
            <person name="Goeker M."/>
        </authorList>
    </citation>
    <scope>NUCLEOTIDE SEQUENCE [LARGE SCALE GENOMIC DNA]</scope>
    <source>
        <strain evidence="9 10">DSM 45533</strain>
    </source>
</reference>
<dbReference type="Pfam" id="PF01614">
    <property type="entry name" value="IclR_C"/>
    <property type="match status" value="1"/>
</dbReference>
<dbReference type="Proteomes" id="UP000530928">
    <property type="component" value="Unassembled WGS sequence"/>
</dbReference>
<dbReference type="GO" id="GO:0045892">
    <property type="term" value="P:negative regulation of DNA-templated transcription"/>
    <property type="evidence" value="ECO:0007669"/>
    <property type="project" value="TreeGrafter"/>
</dbReference>
<evidence type="ECO:0000256" key="5">
    <source>
        <dbReference type="ARBA" id="ARBA00058938"/>
    </source>
</evidence>
<dbReference type="SMART" id="SM00346">
    <property type="entry name" value="HTH_ICLR"/>
    <property type="match status" value="1"/>
</dbReference>
<dbReference type="Gene3D" id="3.30.450.40">
    <property type="match status" value="1"/>
</dbReference>